<dbReference type="OMA" id="DCLPARH"/>
<dbReference type="SUPFAM" id="SSF56112">
    <property type="entry name" value="Protein kinase-like (PK-like)"/>
    <property type="match status" value="1"/>
</dbReference>
<evidence type="ECO:0000256" key="2">
    <source>
        <dbReference type="ARBA" id="ARBA00022527"/>
    </source>
</evidence>
<dbReference type="Pfam" id="PF00069">
    <property type="entry name" value="Pkinase"/>
    <property type="match status" value="1"/>
</dbReference>
<dbReference type="STRING" id="59895.A0A103XYU2"/>
<dbReference type="PANTHER" id="PTHR48005">
    <property type="entry name" value="LEUCINE RICH REPEAT KINASE 2"/>
    <property type="match status" value="1"/>
</dbReference>
<evidence type="ECO:0000313" key="10">
    <source>
        <dbReference type="EMBL" id="KVH99403.1"/>
    </source>
</evidence>
<dbReference type="GO" id="GO:0004674">
    <property type="term" value="F:protein serine/threonine kinase activity"/>
    <property type="evidence" value="ECO:0007669"/>
    <property type="project" value="UniProtKB-KW"/>
</dbReference>
<dbReference type="AlphaFoldDB" id="A0A103XYU2"/>
<evidence type="ECO:0000256" key="3">
    <source>
        <dbReference type="ARBA" id="ARBA00022679"/>
    </source>
</evidence>
<dbReference type="InterPro" id="IPR000719">
    <property type="entry name" value="Prot_kinase_dom"/>
</dbReference>
<keyword evidence="3" id="KW-0808">Transferase</keyword>
<keyword evidence="6" id="KW-0067">ATP-binding</keyword>
<keyword evidence="5 10" id="KW-0418">Kinase</keyword>
<feature type="domain" description="Protein kinase" evidence="9">
    <location>
        <begin position="1"/>
        <end position="71"/>
    </location>
</feature>
<comment type="catalytic activity">
    <reaction evidence="7">
        <text>L-threonyl-[protein] + ATP = O-phospho-L-threonyl-[protein] + ADP + H(+)</text>
        <dbReference type="Rhea" id="RHEA:46608"/>
        <dbReference type="Rhea" id="RHEA-COMP:11060"/>
        <dbReference type="Rhea" id="RHEA-COMP:11605"/>
        <dbReference type="ChEBI" id="CHEBI:15378"/>
        <dbReference type="ChEBI" id="CHEBI:30013"/>
        <dbReference type="ChEBI" id="CHEBI:30616"/>
        <dbReference type="ChEBI" id="CHEBI:61977"/>
        <dbReference type="ChEBI" id="CHEBI:456216"/>
        <dbReference type="EC" id="2.7.11.1"/>
    </reaction>
</comment>
<evidence type="ECO:0000313" key="11">
    <source>
        <dbReference type="Proteomes" id="UP000243975"/>
    </source>
</evidence>
<evidence type="ECO:0000256" key="8">
    <source>
        <dbReference type="ARBA" id="ARBA00048679"/>
    </source>
</evidence>
<keyword evidence="2" id="KW-0723">Serine/threonine-protein kinase</keyword>
<dbReference type="Gene3D" id="1.10.510.10">
    <property type="entry name" value="Transferase(Phosphotransferase) domain 1"/>
    <property type="match status" value="1"/>
</dbReference>
<dbReference type="EC" id="2.7.11.1" evidence="1"/>
<sequence length="71" mass="8011">MTWNKLQAVALDRDKRVSVVKGIANALFYMHHDCSQPIINRDLSSNNVLLDSNWVAHLSDFGTARLLMPDS</sequence>
<keyword evidence="11" id="KW-1185">Reference proteome</keyword>
<evidence type="ECO:0000256" key="5">
    <source>
        <dbReference type="ARBA" id="ARBA00022777"/>
    </source>
</evidence>
<organism evidence="10 11">
    <name type="scientific">Cynara cardunculus var. scolymus</name>
    <name type="common">Globe artichoke</name>
    <name type="synonym">Cynara scolymus</name>
    <dbReference type="NCBI Taxonomy" id="59895"/>
    <lineage>
        <taxon>Eukaryota</taxon>
        <taxon>Viridiplantae</taxon>
        <taxon>Streptophyta</taxon>
        <taxon>Embryophyta</taxon>
        <taxon>Tracheophyta</taxon>
        <taxon>Spermatophyta</taxon>
        <taxon>Magnoliopsida</taxon>
        <taxon>eudicotyledons</taxon>
        <taxon>Gunneridae</taxon>
        <taxon>Pentapetalae</taxon>
        <taxon>asterids</taxon>
        <taxon>campanulids</taxon>
        <taxon>Asterales</taxon>
        <taxon>Asteraceae</taxon>
        <taxon>Carduoideae</taxon>
        <taxon>Cardueae</taxon>
        <taxon>Carduinae</taxon>
        <taxon>Cynara</taxon>
    </lineage>
</organism>
<dbReference type="InterPro" id="IPR051420">
    <property type="entry name" value="Ser_Thr_Kinases_DiverseReg"/>
</dbReference>
<reference evidence="10 11" key="1">
    <citation type="journal article" date="2016" name="Sci. Rep.">
        <title>The genome sequence of the outbreeding globe artichoke constructed de novo incorporating a phase-aware low-pass sequencing strategy of F1 progeny.</title>
        <authorList>
            <person name="Scaglione D."/>
            <person name="Reyes-Chin-Wo S."/>
            <person name="Acquadro A."/>
            <person name="Froenicke L."/>
            <person name="Portis E."/>
            <person name="Beitel C."/>
            <person name="Tirone M."/>
            <person name="Mauro R."/>
            <person name="Lo Monaco A."/>
            <person name="Mauromicale G."/>
            <person name="Faccioli P."/>
            <person name="Cattivelli L."/>
            <person name="Rieseberg L."/>
            <person name="Michelmore R."/>
            <person name="Lanteri S."/>
        </authorList>
    </citation>
    <scope>NUCLEOTIDE SEQUENCE [LARGE SCALE GENOMIC DNA]</scope>
    <source>
        <strain evidence="10">2C</strain>
    </source>
</reference>
<gene>
    <name evidence="10" type="ORF">Ccrd_022364</name>
</gene>
<evidence type="ECO:0000256" key="6">
    <source>
        <dbReference type="ARBA" id="ARBA00022840"/>
    </source>
</evidence>
<evidence type="ECO:0000256" key="7">
    <source>
        <dbReference type="ARBA" id="ARBA00047899"/>
    </source>
</evidence>
<protein>
    <recommendedName>
        <fullName evidence="1">non-specific serine/threonine protein kinase</fullName>
        <ecNumber evidence="1">2.7.11.1</ecNumber>
    </recommendedName>
</protein>
<comment type="caution">
    <text evidence="10">The sequence shown here is derived from an EMBL/GenBank/DDBJ whole genome shotgun (WGS) entry which is preliminary data.</text>
</comment>
<comment type="catalytic activity">
    <reaction evidence="8">
        <text>L-seryl-[protein] + ATP = O-phospho-L-seryl-[protein] + ADP + H(+)</text>
        <dbReference type="Rhea" id="RHEA:17989"/>
        <dbReference type="Rhea" id="RHEA-COMP:9863"/>
        <dbReference type="Rhea" id="RHEA-COMP:11604"/>
        <dbReference type="ChEBI" id="CHEBI:15378"/>
        <dbReference type="ChEBI" id="CHEBI:29999"/>
        <dbReference type="ChEBI" id="CHEBI:30616"/>
        <dbReference type="ChEBI" id="CHEBI:83421"/>
        <dbReference type="ChEBI" id="CHEBI:456216"/>
        <dbReference type="EC" id="2.7.11.1"/>
    </reaction>
</comment>
<evidence type="ECO:0000259" key="9">
    <source>
        <dbReference type="PROSITE" id="PS50011"/>
    </source>
</evidence>
<dbReference type="PANTHER" id="PTHR48005:SF70">
    <property type="entry name" value="MDIS1-INTERACTING RECEPTOR LIKE KINASE 2-LIKE"/>
    <property type="match status" value="1"/>
</dbReference>
<evidence type="ECO:0000256" key="1">
    <source>
        <dbReference type="ARBA" id="ARBA00012513"/>
    </source>
</evidence>
<keyword evidence="4" id="KW-0547">Nucleotide-binding</keyword>
<name>A0A103XYU2_CYNCS</name>
<accession>A0A103XYU2</accession>
<dbReference type="Gramene" id="KVH99403">
    <property type="protein sequence ID" value="KVH99403"/>
    <property type="gene ID" value="Ccrd_022364"/>
</dbReference>
<proteinExistence type="predicted"/>
<dbReference type="EMBL" id="LEKV01003562">
    <property type="protein sequence ID" value="KVH99403.1"/>
    <property type="molecule type" value="Genomic_DNA"/>
</dbReference>
<dbReference type="PROSITE" id="PS50011">
    <property type="entry name" value="PROTEIN_KINASE_DOM"/>
    <property type="match status" value="1"/>
</dbReference>
<evidence type="ECO:0000256" key="4">
    <source>
        <dbReference type="ARBA" id="ARBA00022741"/>
    </source>
</evidence>
<dbReference type="InterPro" id="IPR011009">
    <property type="entry name" value="Kinase-like_dom_sf"/>
</dbReference>
<dbReference type="Proteomes" id="UP000243975">
    <property type="component" value="Unassembled WGS sequence"/>
</dbReference>
<dbReference type="GO" id="GO:0005524">
    <property type="term" value="F:ATP binding"/>
    <property type="evidence" value="ECO:0007669"/>
    <property type="project" value="UniProtKB-KW"/>
</dbReference>